<evidence type="ECO:0000256" key="8">
    <source>
        <dbReference type="ARBA" id="ARBA00023196"/>
    </source>
</evidence>
<dbReference type="PANTHER" id="PTHR13822:SF10">
    <property type="entry name" value="ATP SYNTHASE EPSILON CHAIN, CHLOROPLASTIC"/>
    <property type="match status" value="1"/>
</dbReference>
<evidence type="ECO:0000256" key="1">
    <source>
        <dbReference type="ARBA" id="ARBA00003543"/>
    </source>
</evidence>
<dbReference type="CDD" id="cd12152">
    <property type="entry name" value="F1-ATPase_delta"/>
    <property type="match status" value="1"/>
</dbReference>
<dbReference type="NCBIfam" id="TIGR01216">
    <property type="entry name" value="ATP_synt_epsi"/>
    <property type="match status" value="1"/>
</dbReference>
<dbReference type="HAMAP" id="MF_00530">
    <property type="entry name" value="ATP_synth_epsil_bac"/>
    <property type="match status" value="1"/>
</dbReference>
<keyword evidence="16" id="KW-1185">Reference proteome</keyword>
<protein>
    <recommendedName>
        <fullName evidence="10">ATP synthase epsilon chain</fullName>
    </recommendedName>
    <alternativeName>
        <fullName evidence="10">ATP synthase F1 sector epsilon subunit</fullName>
    </alternativeName>
    <alternativeName>
        <fullName evidence="10">F-ATPase epsilon subunit</fullName>
    </alternativeName>
</protein>
<keyword evidence="10" id="KW-1003">Cell membrane</keyword>
<evidence type="ECO:0000256" key="7">
    <source>
        <dbReference type="ARBA" id="ARBA00023136"/>
    </source>
</evidence>
<dbReference type="SUPFAM" id="SSF51344">
    <property type="entry name" value="Epsilon subunit of F1F0-ATP synthase N-terminal domain"/>
    <property type="match status" value="1"/>
</dbReference>
<accession>A0ABT3NCF4</accession>
<dbReference type="InterPro" id="IPR020546">
    <property type="entry name" value="ATP_synth_F1_dsu/esu_N"/>
</dbReference>
<evidence type="ECO:0000256" key="2">
    <source>
        <dbReference type="ARBA" id="ARBA00004202"/>
    </source>
</evidence>
<evidence type="ECO:0000256" key="12">
    <source>
        <dbReference type="SAM" id="Coils"/>
    </source>
</evidence>
<dbReference type="PANTHER" id="PTHR13822">
    <property type="entry name" value="ATP SYNTHASE DELTA/EPSILON CHAIN"/>
    <property type="match status" value="1"/>
</dbReference>
<evidence type="ECO:0000256" key="4">
    <source>
        <dbReference type="ARBA" id="ARBA00011648"/>
    </source>
</evidence>
<dbReference type="Proteomes" id="UP001209681">
    <property type="component" value="Unassembled WGS sequence"/>
</dbReference>
<feature type="coiled-coil region" evidence="12">
    <location>
        <begin position="85"/>
        <end position="112"/>
    </location>
</feature>
<dbReference type="Gene3D" id="1.20.5.440">
    <property type="entry name" value="ATP synthase delta/epsilon subunit, C-terminal domain"/>
    <property type="match status" value="1"/>
</dbReference>
<dbReference type="RefSeq" id="WP_265426016.1">
    <property type="nucleotide sequence ID" value="NZ_JAPFPW010000021.1"/>
</dbReference>
<evidence type="ECO:0000256" key="9">
    <source>
        <dbReference type="ARBA" id="ARBA00023310"/>
    </source>
</evidence>
<dbReference type="Pfam" id="PF02823">
    <property type="entry name" value="ATP-synt_DE_N"/>
    <property type="match status" value="1"/>
</dbReference>
<evidence type="ECO:0000313" key="16">
    <source>
        <dbReference type="Proteomes" id="UP001209681"/>
    </source>
</evidence>
<dbReference type="InterPro" id="IPR036794">
    <property type="entry name" value="ATP_F1_dsu/esu_C_sf"/>
</dbReference>
<evidence type="ECO:0000256" key="3">
    <source>
        <dbReference type="ARBA" id="ARBA00005712"/>
    </source>
</evidence>
<proteinExistence type="inferred from homology"/>
<comment type="similarity">
    <text evidence="3 10 11">Belongs to the ATPase epsilon chain family.</text>
</comment>
<keyword evidence="6 10" id="KW-0406">Ion transport</keyword>
<dbReference type="InterPro" id="IPR036771">
    <property type="entry name" value="ATPsynth_dsu/esu_N"/>
</dbReference>
<keyword evidence="7 10" id="KW-0472">Membrane</keyword>
<keyword evidence="8 10" id="KW-0139">CF(1)</keyword>
<keyword evidence="10" id="KW-0375">Hydrogen ion transport</keyword>
<dbReference type="NCBIfam" id="NF009980">
    <property type="entry name" value="PRK13446.1"/>
    <property type="match status" value="1"/>
</dbReference>
<comment type="subcellular location">
    <subcellularLocation>
        <location evidence="2 10">Cell membrane</location>
        <topology evidence="2 10">Peripheral membrane protein</topology>
    </subcellularLocation>
</comment>
<keyword evidence="9 10" id="KW-0066">ATP synthesis</keyword>
<dbReference type="InterPro" id="IPR020547">
    <property type="entry name" value="ATP_synth_F1_esu_C"/>
</dbReference>
<keyword evidence="12" id="KW-0175">Coiled coil</keyword>
<dbReference type="InterPro" id="IPR001469">
    <property type="entry name" value="ATP_synth_F1_dsu/esu"/>
</dbReference>
<evidence type="ECO:0000259" key="14">
    <source>
        <dbReference type="Pfam" id="PF02823"/>
    </source>
</evidence>
<comment type="caution">
    <text evidence="15">The sequence shown here is derived from an EMBL/GenBank/DDBJ whole genome shotgun (WGS) entry which is preliminary data.</text>
</comment>
<organism evidence="15 16">
    <name type="scientific">Desulfobotulus pelophilus</name>
    <dbReference type="NCBI Taxonomy" id="2823377"/>
    <lineage>
        <taxon>Bacteria</taxon>
        <taxon>Pseudomonadati</taxon>
        <taxon>Thermodesulfobacteriota</taxon>
        <taxon>Desulfobacteria</taxon>
        <taxon>Desulfobacterales</taxon>
        <taxon>Desulfobacteraceae</taxon>
        <taxon>Desulfobotulus</taxon>
    </lineage>
</organism>
<name>A0ABT3NCF4_9BACT</name>
<evidence type="ECO:0000256" key="6">
    <source>
        <dbReference type="ARBA" id="ARBA00023065"/>
    </source>
</evidence>
<sequence>MAASIKLEIVTPEQVVVDESVQTVVAPGFFGEFGVLSGHTSFLTALKLGALRYEDGSGKTSYVFVKEGFAEVLPDRVTVLAEAAERRENIDLARAEAAYERAKERLEKKSSEEAVDFARARAALSRSVGRIRLVSGQDPA</sequence>
<keyword evidence="5 10" id="KW-0813">Transport</keyword>
<evidence type="ECO:0000313" key="15">
    <source>
        <dbReference type="EMBL" id="MCW7755100.1"/>
    </source>
</evidence>
<comment type="function">
    <text evidence="1 10">Produces ATP from ADP in the presence of a proton gradient across the membrane.</text>
</comment>
<evidence type="ECO:0000256" key="11">
    <source>
        <dbReference type="RuleBase" id="RU003656"/>
    </source>
</evidence>
<evidence type="ECO:0000256" key="10">
    <source>
        <dbReference type="HAMAP-Rule" id="MF_00530"/>
    </source>
</evidence>
<gene>
    <name evidence="10" type="primary">atpC</name>
    <name evidence="15" type="ORF">OOT00_14015</name>
</gene>
<dbReference type="EMBL" id="JAPFPW010000021">
    <property type="protein sequence ID" value="MCW7755100.1"/>
    <property type="molecule type" value="Genomic_DNA"/>
</dbReference>
<feature type="domain" description="ATP synthase epsilon subunit C-terminal" evidence="13">
    <location>
        <begin position="88"/>
        <end position="133"/>
    </location>
</feature>
<comment type="subunit">
    <text evidence="4 10 11">F-type ATPases have 2 components, CF(1) - the catalytic core - and CF(0) - the membrane proton channel. CF(1) has five subunits: alpha(3), beta(3), gamma(1), delta(1), epsilon(1). CF(0) has three main subunits: a, b and c.</text>
</comment>
<dbReference type="Gene3D" id="2.60.15.10">
    <property type="entry name" value="F0F1 ATP synthase delta/epsilon subunit, N-terminal"/>
    <property type="match status" value="1"/>
</dbReference>
<dbReference type="SUPFAM" id="SSF46604">
    <property type="entry name" value="Epsilon subunit of F1F0-ATP synthase C-terminal domain"/>
    <property type="match status" value="1"/>
</dbReference>
<evidence type="ECO:0000256" key="5">
    <source>
        <dbReference type="ARBA" id="ARBA00022448"/>
    </source>
</evidence>
<evidence type="ECO:0000259" key="13">
    <source>
        <dbReference type="Pfam" id="PF00401"/>
    </source>
</evidence>
<feature type="domain" description="ATP synthase F1 complex delta/epsilon subunit N-terminal" evidence="14">
    <location>
        <begin position="5"/>
        <end position="84"/>
    </location>
</feature>
<reference evidence="15 16" key="1">
    <citation type="submission" date="2022-11" db="EMBL/GenBank/DDBJ databases">
        <title>Desulfobotulus tamanensis H1 sp. nov. - anaerobic, alkaliphilic, sulphate reducing bacterium isolated from terrestrial mud volcano.</title>
        <authorList>
            <person name="Frolova A."/>
            <person name="Merkel A.Y."/>
            <person name="Slobodkin A.I."/>
        </authorList>
    </citation>
    <scope>NUCLEOTIDE SEQUENCE [LARGE SCALE GENOMIC DNA]</scope>
    <source>
        <strain evidence="15 16">H1</strain>
    </source>
</reference>
<dbReference type="Pfam" id="PF00401">
    <property type="entry name" value="ATP-synt_DE"/>
    <property type="match status" value="1"/>
</dbReference>